<name>A0A151JSV7_9HYME</name>
<sequence>MYAVRVDGKKNTKKAKSVKSNVVARTITFDDYTQYLNEEIQMTRRQSCIRSKLHEVYTISKIAPTRRWHELRNTNWNVTYIIRKAGSRV</sequence>
<dbReference type="EMBL" id="KQ978539">
    <property type="protein sequence ID" value="KYN30231.1"/>
    <property type="molecule type" value="Genomic_DNA"/>
</dbReference>
<protein>
    <submittedName>
        <fullName evidence="1">Uncharacterized protein</fullName>
    </submittedName>
</protein>
<evidence type="ECO:0000313" key="1">
    <source>
        <dbReference type="EMBL" id="KYN30231.1"/>
    </source>
</evidence>
<reference evidence="1 2" key="1">
    <citation type="submission" date="2015-09" db="EMBL/GenBank/DDBJ databases">
        <title>Trachymyrmex cornetzi WGS genome.</title>
        <authorList>
            <person name="Nygaard S."/>
            <person name="Hu H."/>
            <person name="Boomsma J."/>
            <person name="Zhang G."/>
        </authorList>
    </citation>
    <scope>NUCLEOTIDE SEQUENCE [LARGE SCALE GENOMIC DNA]</scope>
    <source>
        <strain evidence="1">Tcor2-1</strain>
        <tissue evidence="1">Whole body</tissue>
    </source>
</reference>
<keyword evidence="2" id="KW-1185">Reference proteome</keyword>
<dbReference type="AlphaFoldDB" id="A0A151JSV7"/>
<accession>A0A151JSV7</accession>
<dbReference type="Proteomes" id="UP000078492">
    <property type="component" value="Unassembled WGS sequence"/>
</dbReference>
<organism evidence="1 2">
    <name type="scientific">Trachymyrmex cornetzi</name>
    <dbReference type="NCBI Taxonomy" id="471704"/>
    <lineage>
        <taxon>Eukaryota</taxon>
        <taxon>Metazoa</taxon>
        <taxon>Ecdysozoa</taxon>
        <taxon>Arthropoda</taxon>
        <taxon>Hexapoda</taxon>
        <taxon>Insecta</taxon>
        <taxon>Pterygota</taxon>
        <taxon>Neoptera</taxon>
        <taxon>Endopterygota</taxon>
        <taxon>Hymenoptera</taxon>
        <taxon>Apocrita</taxon>
        <taxon>Aculeata</taxon>
        <taxon>Formicoidea</taxon>
        <taxon>Formicidae</taxon>
        <taxon>Myrmicinae</taxon>
        <taxon>Trachymyrmex</taxon>
    </lineage>
</organism>
<gene>
    <name evidence="1" type="ORF">ALC57_00299</name>
</gene>
<evidence type="ECO:0000313" key="2">
    <source>
        <dbReference type="Proteomes" id="UP000078492"/>
    </source>
</evidence>
<proteinExistence type="predicted"/>